<evidence type="ECO:0000313" key="3">
    <source>
        <dbReference type="Proteomes" id="UP000274100"/>
    </source>
</evidence>
<evidence type="ECO:0000256" key="1">
    <source>
        <dbReference type="SAM" id="Phobius"/>
    </source>
</evidence>
<protein>
    <submittedName>
        <fullName evidence="2">Uncharacterized protein</fullName>
    </submittedName>
</protein>
<dbReference type="KEGG" id="mcun:NCTC10297_00469"/>
<accession>A0A3S4UTC8</accession>
<dbReference type="RefSeq" id="WP_126329813.1">
    <property type="nucleotide sequence ID" value="NZ_LR134343.1"/>
</dbReference>
<dbReference type="AlphaFoldDB" id="A0A3S4UTC8"/>
<evidence type="ECO:0000313" key="2">
    <source>
        <dbReference type="EMBL" id="VEG12542.1"/>
    </source>
</evidence>
<sequence>MTTATTVPKKKIPWSKIALGVILVVLIGLQVFQFKISAMLLEKIQISQLQHEKLEIKQKIADDRLEVMILGDRLENQLQKDQ</sequence>
<keyword evidence="1" id="KW-1133">Transmembrane helix</keyword>
<reference evidence="2 3" key="1">
    <citation type="submission" date="2018-12" db="EMBL/GenBank/DDBJ databases">
        <authorList>
            <consortium name="Pathogen Informatics"/>
        </authorList>
    </citation>
    <scope>NUCLEOTIDE SEQUENCE [LARGE SCALE GENOMIC DNA]</scope>
    <source>
        <strain evidence="2 3">NCTC10297</strain>
    </source>
</reference>
<name>A0A3S4UTC8_9GAMM</name>
<keyword evidence="1" id="KW-0472">Membrane</keyword>
<dbReference type="Proteomes" id="UP000274100">
    <property type="component" value="Chromosome"/>
</dbReference>
<feature type="transmembrane region" description="Helical" evidence="1">
    <location>
        <begin position="12"/>
        <end position="32"/>
    </location>
</feature>
<dbReference type="EMBL" id="LR134343">
    <property type="protein sequence ID" value="VEG12542.1"/>
    <property type="molecule type" value="Genomic_DNA"/>
</dbReference>
<organism evidence="2 3">
    <name type="scientific">Moraxella cuniculi</name>
    <dbReference type="NCBI Taxonomy" id="34061"/>
    <lineage>
        <taxon>Bacteria</taxon>
        <taxon>Pseudomonadati</taxon>
        <taxon>Pseudomonadota</taxon>
        <taxon>Gammaproteobacteria</taxon>
        <taxon>Moraxellales</taxon>
        <taxon>Moraxellaceae</taxon>
        <taxon>Moraxella</taxon>
    </lineage>
</organism>
<proteinExistence type="predicted"/>
<keyword evidence="1" id="KW-0812">Transmembrane</keyword>
<gene>
    <name evidence="2" type="ORF">NCTC10297_00469</name>
</gene>